<keyword evidence="4 11" id="KW-0347">Helicase</keyword>
<organism evidence="15 16">
    <name type="scientific">Halalkalibacter kiskunsagensis</name>
    <dbReference type="NCBI Taxonomy" id="1548599"/>
    <lineage>
        <taxon>Bacteria</taxon>
        <taxon>Bacillati</taxon>
        <taxon>Bacillota</taxon>
        <taxon>Bacilli</taxon>
        <taxon>Bacillales</taxon>
        <taxon>Bacillaceae</taxon>
        <taxon>Halalkalibacter</taxon>
    </lineage>
</organism>
<dbReference type="Pfam" id="PF13361">
    <property type="entry name" value="UvrD_C"/>
    <property type="match status" value="1"/>
</dbReference>
<keyword evidence="5 11" id="KW-0067">ATP-binding</keyword>
<feature type="binding site" evidence="11">
    <location>
        <begin position="166"/>
        <end position="173"/>
    </location>
    <ligand>
        <name>ATP</name>
        <dbReference type="ChEBI" id="CHEBI:30616"/>
    </ligand>
</feature>
<dbReference type="PROSITE" id="PS51217">
    <property type="entry name" value="UVRD_HELICASE_CTER"/>
    <property type="match status" value="1"/>
</dbReference>
<dbReference type="Gene3D" id="3.40.50.300">
    <property type="entry name" value="P-loop containing nucleotide triphosphate hydrolases"/>
    <property type="match status" value="2"/>
</dbReference>
<sequence>MQVAYHQDKLIHLPSCEREKWQQLYMASIRQEVTCIHCHSPLRMELGILTPPTFIHLQANKECLETAQLMEKKMQQPTTKDDEPQTSIAGFQMPKKRTITSSSDQENESWKEPEFVKAIPAFAPRQLPTNVGQNGYRHTLAQSGIFLDNNQWEAVQSTEGPLLILAGAGSGKTRVLTTRTAYMLTELNYSAKEMILVTFTAKAAKEMKERMRTYPEIQPAVLNQLVIGTFHSIFYKMLMHHEPEQWAPSNLLKQEWQRQAMIKEAGREIDIDEKEFAFDQALTQISWWKNHLLSPDQVKTKDKWEEHVAYLYKRYEQMRLAKNLFDFDDMLLGLYELLMNNPRLLKRYQQRFAYVSVDEFQDINKVQVELITMLSERTKNLCVVGDDDQSIYAFRGSDPSYILTFKERFSNTKMVVLDENYRSNHEIVSSANNVIATNRTRYSKQLHAQTSSNEAPLLFYPFDEEEEATMIVTDIKKQLEAGESPSDFAILFRTNSSARALIERFVSSSIPFQLDADGESFYRRKSVRKVLAYLRLAQNPDDATALSDLLGALFLKQQVIQEVKANSITQDCTFVEALPQIQGLQPFQSKKLSTMPEKFKQLKTKSPVDAIAFIEQEMGFSDYVKKQGNEGNKMERGSDDVRDLKVAAKLHPTIQDFLDYIDHMTIKYEEIRYQKNNQNATQLMTIHRAKGLEFKHVYILGAVEGGLPHDYALDAWREGDDKPLEEERRLMYVAMTRAERNLKISVPIMRRGKRAFRSRFVREVHRIAPKQLREERSK</sequence>
<dbReference type="PANTHER" id="PTHR11070">
    <property type="entry name" value="UVRD / RECB / PCRA DNA HELICASE FAMILY MEMBER"/>
    <property type="match status" value="1"/>
</dbReference>
<protein>
    <recommendedName>
        <fullName evidence="9">DNA 3'-5' helicase</fullName>
        <ecNumber evidence="9">5.6.2.4</ecNumber>
    </recommendedName>
</protein>
<dbReference type="GO" id="GO:0016787">
    <property type="term" value="F:hydrolase activity"/>
    <property type="evidence" value="ECO:0007669"/>
    <property type="project" value="UniProtKB-KW"/>
</dbReference>
<dbReference type="RefSeq" id="WP_335963466.1">
    <property type="nucleotide sequence ID" value="NZ_JAXBLX010000051.1"/>
</dbReference>
<dbReference type="Pfam" id="PF00580">
    <property type="entry name" value="UvrD-helicase"/>
    <property type="match status" value="1"/>
</dbReference>
<dbReference type="InterPro" id="IPR014017">
    <property type="entry name" value="DNA_helicase_UvrD-like_C"/>
</dbReference>
<evidence type="ECO:0000256" key="9">
    <source>
        <dbReference type="ARBA" id="ARBA00034808"/>
    </source>
</evidence>
<dbReference type="InterPro" id="IPR013986">
    <property type="entry name" value="DExx_box_DNA_helicase_dom_sf"/>
</dbReference>
<evidence type="ECO:0000256" key="3">
    <source>
        <dbReference type="ARBA" id="ARBA00022801"/>
    </source>
</evidence>
<dbReference type="SUPFAM" id="SSF52540">
    <property type="entry name" value="P-loop containing nucleoside triphosphate hydrolases"/>
    <property type="match status" value="1"/>
</dbReference>
<evidence type="ECO:0000256" key="5">
    <source>
        <dbReference type="ARBA" id="ARBA00022840"/>
    </source>
</evidence>
<evidence type="ECO:0000256" key="8">
    <source>
        <dbReference type="ARBA" id="ARBA00034617"/>
    </source>
</evidence>
<comment type="similarity">
    <text evidence="1">Belongs to the helicase family. UvrD subfamily.</text>
</comment>
<dbReference type="EMBL" id="JBHLUX010000006">
    <property type="protein sequence ID" value="MFC0469522.1"/>
    <property type="molecule type" value="Genomic_DNA"/>
</dbReference>
<reference evidence="15 16" key="1">
    <citation type="submission" date="2024-09" db="EMBL/GenBank/DDBJ databases">
        <authorList>
            <person name="Sun Q."/>
            <person name="Mori K."/>
        </authorList>
    </citation>
    <scope>NUCLEOTIDE SEQUENCE [LARGE SCALE GENOMIC DNA]</scope>
    <source>
        <strain evidence="15 16">NCAIM B.02610</strain>
    </source>
</reference>
<dbReference type="GO" id="GO:0004386">
    <property type="term" value="F:helicase activity"/>
    <property type="evidence" value="ECO:0007669"/>
    <property type="project" value="UniProtKB-KW"/>
</dbReference>
<keyword evidence="16" id="KW-1185">Reference proteome</keyword>
<feature type="region of interest" description="Disordered" evidence="12">
    <location>
        <begin position="73"/>
        <end position="110"/>
    </location>
</feature>
<evidence type="ECO:0000256" key="1">
    <source>
        <dbReference type="ARBA" id="ARBA00009922"/>
    </source>
</evidence>
<evidence type="ECO:0000256" key="6">
    <source>
        <dbReference type="ARBA" id="ARBA00023125"/>
    </source>
</evidence>
<dbReference type="Gene3D" id="1.10.486.10">
    <property type="entry name" value="PCRA, domain 4"/>
    <property type="match status" value="1"/>
</dbReference>
<evidence type="ECO:0000256" key="11">
    <source>
        <dbReference type="PROSITE-ProRule" id="PRU00560"/>
    </source>
</evidence>
<feature type="compositionally biased region" description="Basic and acidic residues" evidence="12">
    <location>
        <begin position="73"/>
        <end position="83"/>
    </location>
</feature>
<dbReference type="Proteomes" id="UP001589838">
    <property type="component" value="Unassembled WGS sequence"/>
</dbReference>
<proteinExistence type="inferred from homology"/>
<evidence type="ECO:0000313" key="16">
    <source>
        <dbReference type="Proteomes" id="UP001589838"/>
    </source>
</evidence>
<dbReference type="PROSITE" id="PS51198">
    <property type="entry name" value="UVRD_HELICASE_ATP_BIND"/>
    <property type="match status" value="1"/>
</dbReference>
<keyword evidence="6" id="KW-0238">DNA-binding</keyword>
<dbReference type="InterPro" id="IPR014016">
    <property type="entry name" value="UvrD-like_ATP-bd"/>
</dbReference>
<evidence type="ECO:0000256" key="2">
    <source>
        <dbReference type="ARBA" id="ARBA00022741"/>
    </source>
</evidence>
<evidence type="ECO:0000259" key="13">
    <source>
        <dbReference type="PROSITE" id="PS51198"/>
    </source>
</evidence>
<gene>
    <name evidence="15" type="ORF">ACFFHM_02945</name>
</gene>
<dbReference type="PANTHER" id="PTHR11070:SF2">
    <property type="entry name" value="ATP-DEPENDENT DNA HELICASE SRS2"/>
    <property type="match status" value="1"/>
</dbReference>
<evidence type="ECO:0000313" key="15">
    <source>
        <dbReference type="EMBL" id="MFC0469522.1"/>
    </source>
</evidence>
<keyword evidence="3 11" id="KW-0378">Hydrolase</keyword>
<evidence type="ECO:0000256" key="7">
    <source>
        <dbReference type="ARBA" id="ARBA00023235"/>
    </source>
</evidence>
<comment type="catalytic activity">
    <reaction evidence="8">
        <text>Couples ATP hydrolysis with the unwinding of duplex DNA by translocating in the 3'-5' direction.</text>
        <dbReference type="EC" id="5.6.2.4"/>
    </reaction>
</comment>
<comment type="catalytic activity">
    <reaction evidence="10">
        <text>ATP + H2O = ADP + phosphate + H(+)</text>
        <dbReference type="Rhea" id="RHEA:13065"/>
        <dbReference type="ChEBI" id="CHEBI:15377"/>
        <dbReference type="ChEBI" id="CHEBI:15378"/>
        <dbReference type="ChEBI" id="CHEBI:30616"/>
        <dbReference type="ChEBI" id="CHEBI:43474"/>
        <dbReference type="ChEBI" id="CHEBI:456216"/>
        <dbReference type="EC" id="5.6.2.4"/>
    </reaction>
</comment>
<evidence type="ECO:0000256" key="4">
    <source>
        <dbReference type="ARBA" id="ARBA00022806"/>
    </source>
</evidence>
<comment type="caution">
    <text evidence="15">The sequence shown here is derived from an EMBL/GenBank/DDBJ whole genome shotgun (WGS) entry which is preliminary data.</text>
</comment>
<dbReference type="CDD" id="cd17932">
    <property type="entry name" value="DEXQc_UvrD"/>
    <property type="match status" value="1"/>
</dbReference>
<dbReference type="EC" id="5.6.2.4" evidence="9"/>
<name>A0ABV6K892_9BACI</name>
<keyword evidence="7" id="KW-0413">Isomerase</keyword>
<evidence type="ECO:0000256" key="10">
    <source>
        <dbReference type="ARBA" id="ARBA00048988"/>
    </source>
</evidence>
<accession>A0ABV6K892</accession>
<dbReference type="InterPro" id="IPR027417">
    <property type="entry name" value="P-loop_NTPase"/>
</dbReference>
<evidence type="ECO:0000256" key="12">
    <source>
        <dbReference type="SAM" id="MobiDB-lite"/>
    </source>
</evidence>
<dbReference type="Gene3D" id="1.10.10.160">
    <property type="match status" value="1"/>
</dbReference>
<dbReference type="CDD" id="cd18807">
    <property type="entry name" value="SF1_C_UvrD"/>
    <property type="match status" value="1"/>
</dbReference>
<feature type="domain" description="UvrD-like helicase C-terminal" evidence="14">
    <location>
        <begin position="425"/>
        <end position="691"/>
    </location>
</feature>
<feature type="domain" description="UvrD-like helicase ATP-binding" evidence="13">
    <location>
        <begin position="145"/>
        <end position="424"/>
    </location>
</feature>
<keyword evidence="2 11" id="KW-0547">Nucleotide-binding</keyword>
<evidence type="ECO:0000259" key="14">
    <source>
        <dbReference type="PROSITE" id="PS51217"/>
    </source>
</evidence>
<dbReference type="InterPro" id="IPR000212">
    <property type="entry name" value="DNA_helicase_UvrD/REP"/>
</dbReference>